<keyword evidence="4" id="KW-0418">Kinase</keyword>
<dbReference type="OrthoDB" id="2687620at2759"/>
<sequence>MGKRAAAEPQLETPNKRFKYDTADKSPEVKQTFVLNKQLVDGAIMTDIKKNKWRVGKPFGKGSFGEIFLASNDTKRAVTTLNAEYVVKIEPHSSGPLFVEIHCLLNAGRATEEVPLPPGMPEYIASGSHTFKNVKYRFLVLPRYKYDLHSVIKNRCIDEQNLLIIAIQTIDVLEHLHRKGYVHADIKAANMMIGSCPKRVTNEENDCSGDEVKYESDGDQISSDQSLSNKLYRIDNEALCSTPEEWSRSRVKNVVPFSGSNPIRSCRMSRKTSVYDEMINHHYLRPHKKIDYSQYDLDDADDETEPHISNTTKDDDWEVDYHYNKVYTQKKPAKRKLFSTANRANDEDRIYLIDFGLALKYLDVYGQHRPFCMDERRAHDGTLEFTSRDAHMGAHSRRSDLECLGYNLIFWSQGWLPWDNEKLLTQPEQVHRIKEHFMTDVKEMLKQVYGDKVPKFLGEFLEYVNELSYPATPDYNYCRNIFVKSLRNLGVKSSNFQIDIERLRSSPRCTFKDEMKKQNKNLKNPREIFNIRSLLPATENGPAKVSPKNLRSKSDKIPKKQRKKFSWTDVLNSDPDQIAKQRAEKEYEKNDQIETPRVVKYFGKPTEAILRLENRLKFRDRLDIKDEEKEDSDNEIKPEIDIRKKKLVPAIQRYDVKKILPIHQDDIKGILPLQRDHVKKINSNSLNGQESVPRRKSGLRKVIRVPSKCVPYRESLSKKRRSGNSEFTPTDESSCSSSSSLKEISMSSVSDEDSRDTTDYTPIKTRIKAKSTGTKKTLKRKLNRNMRTPRKTQRDDQLKRIYTRSG</sequence>
<dbReference type="Pfam" id="PF00069">
    <property type="entry name" value="Pkinase"/>
    <property type="match status" value="1"/>
</dbReference>
<accession>A0A9Q0N7J3</accession>
<dbReference type="InterPro" id="IPR008271">
    <property type="entry name" value="Ser/Thr_kinase_AS"/>
</dbReference>
<gene>
    <name evidence="4" type="primary">ball_1</name>
    <name evidence="4" type="ORF">Bhyg_00431</name>
</gene>
<evidence type="ECO:0000256" key="2">
    <source>
        <dbReference type="SAM" id="MobiDB-lite"/>
    </source>
</evidence>
<dbReference type="GO" id="GO:0004674">
    <property type="term" value="F:protein serine/threonine kinase activity"/>
    <property type="evidence" value="ECO:0007669"/>
    <property type="project" value="UniProtKB-EC"/>
</dbReference>
<feature type="region of interest" description="Disordered" evidence="2">
    <location>
        <begin position="539"/>
        <end position="560"/>
    </location>
</feature>
<evidence type="ECO:0000259" key="3">
    <source>
        <dbReference type="PROSITE" id="PS50011"/>
    </source>
</evidence>
<organism evidence="4 5">
    <name type="scientific">Pseudolycoriella hygida</name>
    <dbReference type="NCBI Taxonomy" id="35572"/>
    <lineage>
        <taxon>Eukaryota</taxon>
        <taxon>Metazoa</taxon>
        <taxon>Ecdysozoa</taxon>
        <taxon>Arthropoda</taxon>
        <taxon>Hexapoda</taxon>
        <taxon>Insecta</taxon>
        <taxon>Pterygota</taxon>
        <taxon>Neoptera</taxon>
        <taxon>Endopterygota</taxon>
        <taxon>Diptera</taxon>
        <taxon>Nematocera</taxon>
        <taxon>Sciaroidea</taxon>
        <taxon>Sciaridae</taxon>
        <taxon>Pseudolycoriella</taxon>
    </lineage>
</organism>
<dbReference type="AlphaFoldDB" id="A0A9Q0N7J3"/>
<keyword evidence="5" id="KW-1185">Reference proteome</keyword>
<keyword evidence="4" id="KW-0808">Transferase</keyword>
<protein>
    <recommendedName>
        <fullName evidence="1">non-specific serine/threonine protein kinase</fullName>
        <ecNumber evidence="1">2.7.11.1</ecNumber>
    </recommendedName>
</protein>
<name>A0A9Q0N7J3_9DIPT</name>
<feature type="region of interest" description="Disordered" evidence="2">
    <location>
        <begin position="714"/>
        <end position="806"/>
    </location>
</feature>
<dbReference type="EMBL" id="WJQU01000001">
    <property type="protein sequence ID" value="KAJ6645227.1"/>
    <property type="molecule type" value="Genomic_DNA"/>
</dbReference>
<dbReference type="PANTHER" id="PTHR11909">
    <property type="entry name" value="CASEIN KINASE-RELATED"/>
    <property type="match status" value="1"/>
</dbReference>
<proteinExistence type="predicted"/>
<evidence type="ECO:0000313" key="5">
    <source>
        <dbReference type="Proteomes" id="UP001151699"/>
    </source>
</evidence>
<dbReference type="GO" id="GO:0005524">
    <property type="term" value="F:ATP binding"/>
    <property type="evidence" value="ECO:0007669"/>
    <property type="project" value="InterPro"/>
</dbReference>
<feature type="compositionally biased region" description="Low complexity" evidence="2">
    <location>
        <begin position="733"/>
        <end position="749"/>
    </location>
</feature>
<feature type="domain" description="Protein kinase" evidence="3">
    <location>
        <begin position="53"/>
        <end position="483"/>
    </location>
</feature>
<dbReference type="SUPFAM" id="SSF56112">
    <property type="entry name" value="Protein kinase-like (PK-like)"/>
    <property type="match status" value="1"/>
</dbReference>
<feature type="compositionally biased region" description="Basic residues" evidence="2">
    <location>
        <begin position="776"/>
        <end position="791"/>
    </location>
</feature>
<dbReference type="Gene3D" id="1.10.510.10">
    <property type="entry name" value="Transferase(Phosphotransferase) domain 1"/>
    <property type="match status" value="2"/>
</dbReference>
<dbReference type="Gene3D" id="3.30.200.20">
    <property type="entry name" value="Phosphorylase Kinase, domain 1"/>
    <property type="match status" value="1"/>
</dbReference>
<dbReference type="PROSITE" id="PS50011">
    <property type="entry name" value="PROTEIN_KINASE_DOM"/>
    <property type="match status" value="1"/>
</dbReference>
<dbReference type="EC" id="2.7.11.1" evidence="1"/>
<evidence type="ECO:0000256" key="1">
    <source>
        <dbReference type="ARBA" id="ARBA00012513"/>
    </source>
</evidence>
<dbReference type="InterPro" id="IPR050235">
    <property type="entry name" value="CK1_Ser-Thr_kinase"/>
</dbReference>
<dbReference type="PROSITE" id="PS00108">
    <property type="entry name" value="PROTEIN_KINASE_ST"/>
    <property type="match status" value="1"/>
</dbReference>
<evidence type="ECO:0000313" key="4">
    <source>
        <dbReference type="EMBL" id="KAJ6645227.1"/>
    </source>
</evidence>
<dbReference type="InterPro" id="IPR000719">
    <property type="entry name" value="Prot_kinase_dom"/>
</dbReference>
<dbReference type="SMART" id="SM00220">
    <property type="entry name" value="S_TKc"/>
    <property type="match status" value="1"/>
</dbReference>
<comment type="caution">
    <text evidence="4">The sequence shown here is derived from an EMBL/GenBank/DDBJ whole genome shotgun (WGS) entry which is preliminary data.</text>
</comment>
<dbReference type="InterPro" id="IPR011009">
    <property type="entry name" value="Kinase-like_dom_sf"/>
</dbReference>
<dbReference type="Proteomes" id="UP001151699">
    <property type="component" value="Chromosome A"/>
</dbReference>
<reference evidence="4" key="1">
    <citation type="submission" date="2022-07" db="EMBL/GenBank/DDBJ databases">
        <authorList>
            <person name="Trinca V."/>
            <person name="Uliana J.V.C."/>
            <person name="Torres T.T."/>
            <person name="Ward R.J."/>
            <person name="Monesi N."/>
        </authorList>
    </citation>
    <scope>NUCLEOTIDE SEQUENCE</scope>
    <source>
        <strain evidence="4">HSMRA1968</strain>
        <tissue evidence="4">Whole embryos</tissue>
    </source>
</reference>